<dbReference type="Proteomes" id="UP000317717">
    <property type="component" value="Unassembled WGS sequence"/>
</dbReference>
<accession>A0A4Y3J989</accession>
<dbReference type="EMBL" id="BJLJ01000008">
    <property type="protein sequence ID" value="GEA67996.1"/>
    <property type="molecule type" value="Genomic_DNA"/>
</dbReference>
<sequence length="51" mass="5336">MVTAEVAVKSASIQLTLPVFANGNLSNKVPKVIKPKNPSAKSEGGLKFNVL</sequence>
<evidence type="ECO:0000256" key="1">
    <source>
        <dbReference type="SAM" id="MobiDB-lite"/>
    </source>
</evidence>
<feature type="region of interest" description="Disordered" evidence="1">
    <location>
        <begin position="32"/>
        <end position="51"/>
    </location>
</feature>
<proteinExistence type="predicted"/>
<gene>
    <name evidence="2" type="ORF">PA3_21540</name>
</gene>
<evidence type="ECO:0000313" key="2">
    <source>
        <dbReference type="EMBL" id="GEA67996.1"/>
    </source>
</evidence>
<reference evidence="2 3" key="1">
    <citation type="submission" date="2019-06" db="EMBL/GenBank/DDBJ databases">
        <title>Whole genome shotgun sequence of Acinetobacter pittii NBRC 110514.</title>
        <authorList>
            <person name="Hosoyama A."/>
            <person name="Uohara A."/>
            <person name="Ohji S."/>
            <person name="Ichikawa N."/>
        </authorList>
    </citation>
    <scope>NUCLEOTIDE SEQUENCE [LARGE SCALE GENOMIC DNA]</scope>
    <source>
        <strain evidence="2 3">NBRC 110514</strain>
    </source>
</reference>
<organism evidence="2 3">
    <name type="scientific">Acinetobacter pittii</name>
    <name type="common">Acinetobacter genomosp. 3</name>
    <dbReference type="NCBI Taxonomy" id="48296"/>
    <lineage>
        <taxon>Bacteria</taxon>
        <taxon>Pseudomonadati</taxon>
        <taxon>Pseudomonadota</taxon>
        <taxon>Gammaproteobacteria</taxon>
        <taxon>Moraxellales</taxon>
        <taxon>Moraxellaceae</taxon>
        <taxon>Acinetobacter</taxon>
        <taxon>Acinetobacter calcoaceticus/baumannii complex</taxon>
    </lineage>
</organism>
<evidence type="ECO:0000313" key="3">
    <source>
        <dbReference type="Proteomes" id="UP000317717"/>
    </source>
</evidence>
<dbReference type="AlphaFoldDB" id="A0A4Y3J989"/>
<comment type="caution">
    <text evidence="2">The sequence shown here is derived from an EMBL/GenBank/DDBJ whole genome shotgun (WGS) entry which is preliminary data.</text>
</comment>
<name>A0A4Y3J989_ACIPI</name>
<protein>
    <submittedName>
        <fullName evidence="2">Uncharacterized protein</fullName>
    </submittedName>
</protein>